<evidence type="ECO:0000256" key="1">
    <source>
        <dbReference type="SAM" id="MobiDB-lite"/>
    </source>
</evidence>
<evidence type="ECO:0000313" key="2">
    <source>
        <dbReference type="EMBL" id="GBP16479.1"/>
    </source>
</evidence>
<sequence>MKRRRGPQRSRAACRERRARPPQCGPDLGGTTRYNSARFSHELVNSGVLAHAAPSHSKSRYSPDRILISDSWEDELTRFRRL</sequence>
<evidence type="ECO:0000313" key="3">
    <source>
        <dbReference type="Proteomes" id="UP000299102"/>
    </source>
</evidence>
<proteinExistence type="predicted"/>
<accession>A0A4C1TR75</accession>
<dbReference type="AlphaFoldDB" id="A0A4C1TR75"/>
<organism evidence="2 3">
    <name type="scientific">Eumeta variegata</name>
    <name type="common">Bagworm moth</name>
    <name type="synonym">Eumeta japonica</name>
    <dbReference type="NCBI Taxonomy" id="151549"/>
    <lineage>
        <taxon>Eukaryota</taxon>
        <taxon>Metazoa</taxon>
        <taxon>Ecdysozoa</taxon>
        <taxon>Arthropoda</taxon>
        <taxon>Hexapoda</taxon>
        <taxon>Insecta</taxon>
        <taxon>Pterygota</taxon>
        <taxon>Neoptera</taxon>
        <taxon>Endopterygota</taxon>
        <taxon>Lepidoptera</taxon>
        <taxon>Glossata</taxon>
        <taxon>Ditrysia</taxon>
        <taxon>Tineoidea</taxon>
        <taxon>Psychidae</taxon>
        <taxon>Oiketicinae</taxon>
        <taxon>Eumeta</taxon>
    </lineage>
</organism>
<keyword evidence="3" id="KW-1185">Reference proteome</keyword>
<dbReference type="EMBL" id="BGZK01000079">
    <property type="protein sequence ID" value="GBP16479.1"/>
    <property type="molecule type" value="Genomic_DNA"/>
</dbReference>
<dbReference type="Proteomes" id="UP000299102">
    <property type="component" value="Unassembled WGS sequence"/>
</dbReference>
<name>A0A4C1TR75_EUMVA</name>
<gene>
    <name evidence="2" type="ORF">EVAR_10052_1</name>
</gene>
<reference evidence="2 3" key="1">
    <citation type="journal article" date="2019" name="Commun. Biol.">
        <title>The bagworm genome reveals a unique fibroin gene that provides high tensile strength.</title>
        <authorList>
            <person name="Kono N."/>
            <person name="Nakamura H."/>
            <person name="Ohtoshi R."/>
            <person name="Tomita M."/>
            <person name="Numata K."/>
            <person name="Arakawa K."/>
        </authorList>
    </citation>
    <scope>NUCLEOTIDE SEQUENCE [LARGE SCALE GENOMIC DNA]</scope>
</reference>
<feature type="region of interest" description="Disordered" evidence="1">
    <location>
        <begin position="1"/>
        <end position="32"/>
    </location>
</feature>
<comment type="caution">
    <text evidence="2">The sequence shown here is derived from an EMBL/GenBank/DDBJ whole genome shotgun (WGS) entry which is preliminary data.</text>
</comment>
<protein>
    <submittedName>
        <fullName evidence="2">Uncharacterized protein</fullName>
    </submittedName>
</protein>